<dbReference type="EMBL" id="MN956514">
    <property type="protein sequence ID" value="QIG61275.1"/>
    <property type="molecule type" value="Genomic_DNA"/>
</dbReference>
<dbReference type="KEGG" id="vg:55627147"/>
<sequence length="31" mass="3356">MLQIITPIIGGVIFGNIAKIEFNPFNGVLLL</sequence>
<dbReference type="RefSeq" id="YP_009856401.1">
    <property type="nucleotide sequence ID" value="NC_048852.1"/>
</dbReference>
<keyword evidence="2" id="KW-1185">Reference proteome</keyword>
<name>A0A6G6XR32_9CAUD</name>
<evidence type="ECO:0000313" key="2">
    <source>
        <dbReference type="Proteomes" id="UP000501539"/>
    </source>
</evidence>
<reference evidence="1 2" key="1">
    <citation type="submission" date="2020-01" db="EMBL/GenBank/DDBJ databases">
        <title>Isolation and characterization of polyvalent bacteriophage infecting Salmonella choleraesuis and Escherichia coli.</title>
        <authorList>
            <person name="Zhang Y."/>
            <person name="Lin Y."/>
            <person name="Zhu W."/>
        </authorList>
    </citation>
    <scope>NUCLEOTIDE SEQUENCE [LARGE SCALE GENOMIC DNA]</scope>
</reference>
<protein>
    <submittedName>
        <fullName evidence="1">Uncharacterized protein</fullName>
    </submittedName>
</protein>
<dbReference type="GeneID" id="55627147"/>
<organism evidence="1 2">
    <name type="scientific">Salmonella phage L6jm</name>
    <dbReference type="NCBI Taxonomy" id="2713222"/>
    <lineage>
        <taxon>Viruses</taxon>
        <taxon>Duplodnaviria</taxon>
        <taxon>Heunggongvirae</taxon>
        <taxon>Uroviricota</taxon>
        <taxon>Caudoviricetes</taxon>
        <taxon>Demerecviridae</taxon>
        <taxon>Markadamsvirinae</taxon>
        <taxon>Tequintavirus</taxon>
        <taxon>Tequintavirus L6jm</taxon>
    </lineage>
</organism>
<dbReference type="Proteomes" id="UP000501539">
    <property type="component" value="Segment"/>
</dbReference>
<dbReference type="KEGG" id="vg:55627306"/>
<evidence type="ECO:0000313" key="1">
    <source>
        <dbReference type="EMBL" id="QIG61275.1"/>
    </source>
</evidence>
<proteinExistence type="predicted"/>
<dbReference type="EMBL" id="MN956514">
    <property type="protein sequence ID" value="QIG61116.1"/>
    <property type="molecule type" value="Genomic_DNA"/>
</dbReference>
<dbReference type="RefSeq" id="YP_009856560.1">
    <property type="nucleotide sequence ID" value="NC_048852.1"/>
</dbReference>
<accession>A0A6G6XR32</accession>
<dbReference type="GeneID" id="55627306"/>